<dbReference type="AlphaFoldDB" id="A0A0S4R5C7"/>
<dbReference type="PANTHER" id="PTHR42792:SF1">
    <property type="entry name" value="FLAGELLAR HOOK-ASSOCIATED PROTEIN 3"/>
    <property type="match status" value="1"/>
</dbReference>
<dbReference type="Pfam" id="PF00669">
    <property type="entry name" value="Flagellin_N"/>
    <property type="match status" value="1"/>
</dbReference>
<dbReference type="RefSeq" id="WP_059429854.1">
    <property type="nucleotide sequence ID" value="NZ_CP040464.1"/>
</dbReference>
<evidence type="ECO:0000256" key="3">
    <source>
        <dbReference type="RuleBase" id="RU362073"/>
    </source>
</evidence>
<evidence type="ECO:0000259" key="5">
    <source>
        <dbReference type="Pfam" id="PF00700"/>
    </source>
</evidence>
<dbReference type="Pfam" id="PF00700">
    <property type="entry name" value="Flagellin_C"/>
    <property type="match status" value="1"/>
</dbReference>
<organism evidence="6 7">
    <name type="scientific">Campylobacter hyointestinalis subsp. hyointestinalis</name>
    <dbReference type="NCBI Taxonomy" id="91352"/>
    <lineage>
        <taxon>Bacteria</taxon>
        <taxon>Pseudomonadati</taxon>
        <taxon>Campylobacterota</taxon>
        <taxon>Epsilonproteobacteria</taxon>
        <taxon>Campylobacterales</taxon>
        <taxon>Campylobacteraceae</taxon>
        <taxon>Campylobacter</taxon>
    </lineage>
</organism>
<dbReference type="GO" id="GO:0005198">
    <property type="term" value="F:structural molecule activity"/>
    <property type="evidence" value="ECO:0007669"/>
    <property type="project" value="UniProtKB-UniRule"/>
</dbReference>
<evidence type="ECO:0000256" key="1">
    <source>
        <dbReference type="ARBA" id="ARBA00005709"/>
    </source>
</evidence>
<keyword evidence="7" id="KW-1185">Reference proteome</keyword>
<reference evidence="6 7" key="1">
    <citation type="submission" date="2015-11" db="EMBL/GenBank/DDBJ databases">
        <authorList>
            <consortium name="Pathogen Informatics"/>
        </authorList>
    </citation>
    <scope>NUCLEOTIDE SEQUENCE [LARGE SCALE GENOMIC DNA]</scope>
    <source>
        <strain evidence="6 7">006A-0059</strain>
    </source>
</reference>
<keyword evidence="6" id="KW-0966">Cell projection</keyword>
<comment type="caution">
    <text evidence="6">The sequence shown here is derived from an EMBL/GenBank/DDBJ whole genome shotgun (WGS) entry which is preliminary data.</text>
</comment>
<dbReference type="Gene3D" id="1.20.1330.10">
    <property type="entry name" value="f41 fragment of flagellin, N-terminal domain"/>
    <property type="match status" value="1"/>
</dbReference>
<dbReference type="GO" id="GO:0005576">
    <property type="term" value="C:extracellular region"/>
    <property type="evidence" value="ECO:0007669"/>
    <property type="project" value="UniProtKB-SubCell"/>
</dbReference>
<dbReference type="EMBL" id="FAVB01000004">
    <property type="protein sequence ID" value="CUU86104.1"/>
    <property type="molecule type" value="Genomic_DNA"/>
</dbReference>
<dbReference type="GO" id="GO:0009288">
    <property type="term" value="C:bacterial-type flagellum"/>
    <property type="evidence" value="ECO:0007669"/>
    <property type="project" value="UniProtKB-SubCell"/>
</dbReference>
<keyword evidence="6" id="KW-0969">Cilium</keyword>
<evidence type="ECO:0000259" key="4">
    <source>
        <dbReference type="Pfam" id="PF00669"/>
    </source>
</evidence>
<evidence type="ECO:0000313" key="6">
    <source>
        <dbReference type="EMBL" id="CUU86104.1"/>
    </source>
</evidence>
<comment type="function">
    <text evidence="3">Flagellin is the subunit protein which polymerizes to form the filaments of bacterial flagella.</text>
</comment>
<feature type="domain" description="Flagellin N-terminal" evidence="4">
    <location>
        <begin position="8"/>
        <end position="135"/>
    </location>
</feature>
<dbReference type="Proteomes" id="UP000052237">
    <property type="component" value="Unassembled WGS sequence"/>
</dbReference>
<feature type="domain" description="Flagellin C-terminal" evidence="5">
    <location>
        <begin position="165"/>
        <end position="242"/>
    </location>
</feature>
<keyword evidence="3" id="KW-0964">Secreted</keyword>
<proteinExistence type="inferred from homology"/>
<dbReference type="InterPro" id="IPR046358">
    <property type="entry name" value="Flagellin_C"/>
</dbReference>
<comment type="similarity">
    <text evidence="1 3">Belongs to the bacterial flagellin family.</text>
</comment>
<accession>A0A0S4R5C7</accession>
<sequence length="249" mass="26113">MQVNNTNSMQNYYLNNAQNSSNKALENIAAQRALSGTDGANLVIGDSLLSQSNTLSQGVNNANDAIGMLQIADGVLQNISSGADRLNELSVRSNNAAFGANERRAINSEANTIKTSITDSINSASYNGNSVFGGTLNFNTGNSVTSINLSAPNINSVDVNNQNSIKSFIDSINSLRSDIGSAQNGLMSGINSNLSAITSAKASESQLQNNDLANNVNDLTNANLKINSSTMMMAHNAQMLQSQMANLLG</sequence>
<keyword evidence="6" id="KW-0282">Flagellum</keyword>
<dbReference type="InterPro" id="IPR001492">
    <property type="entry name" value="Flagellin"/>
</dbReference>
<dbReference type="SUPFAM" id="SSF64518">
    <property type="entry name" value="Phase 1 flagellin"/>
    <property type="match status" value="1"/>
</dbReference>
<evidence type="ECO:0000313" key="7">
    <source>
        <dbReference type="Proteomes" id="UP000052237"/>
    </source>
</evidence>
<name>A0A0S4R5C7_CAMHY</name>
<dbReference type="PANTHER" id="PTHR42792">
    <property type="entry name" value="FLAGELLIN"/>
    <property type="match status" value="1"/>
</dbReference>
<comment type="subcellular location">
    <subcellularLocation>
        <location evidence="3">Secreted</location>
    </subcellularLocation>
    <subcellularLocation>
        <location evidence="3">Bacterial flagellum</location>
    </subcellularLocation>
</comment>
<dbReference type="InterPro" id="IPR001029">
    <property type="entry name" value="Flagellin_N"/>
</dbReference>
<protein>
    <recommendedName>
        <fullName evidence="3">Flagellin</fullName>
    </recommendedName>
</protein>
<gene>
    <name evidence="6" type="ORF">ERS686654_01649</name>
</gene>
<keyword evidence="2 3" id="KW-0975">Bacterial flagellum</keyword>
<evidence type="ECO:0000256" key="2">
    <source>
        <dbReference type="ARBA" id="ARBA00023143"/>
    </source>
</evidence>